<evidence type="ECO:0000313" key="2">
    <source>
        <dbReference type="EMBL" id="OSX78381.1"/>
    </source>
</evidence>
<accession>A0A1X6PBX4</accession>
<organism evidence="2 3">
    <name type="scientific">Porphyra umbilicalis</name>
    <name type="common">Purple laver</name>
    <name type="synonym">Red alga</name>
    <dbReference type="NCBI Taxonomy" id="2786"/>
    <lineage>
        <taxon>Eukaryota</taxon>
        <taxon>Rhodophyta</taxon>
        <taxon>Bangiophyceae</taxon>
        <taxon>Bangiales</taxon>
        <taxon>Bangiaceae</taxon>
        <taxon>Porphyra</taxon>
    </lineage>
</organism>
<dbReference type="Proteomes" id="UP000218209">
    <property type="component" value="Unassembled WGS sequence"/>
</dbReference>
<evidence type="ECO:0000256" key="1">
    <source>
        <dbReference type="SAM" id="MobiDB-lite"/>
    </source>
</evidence>
<protein>
    <submittedName>
        <fullName evidence="2">Uncharacterized protein</fullName>
    </submittedName>
</protein>
<feature type="region of interest" description="Disordered" evidence="1">
    <location>
        <begin position="178"/>
        <end position="209"/>
    </location>
</feature>
<reference evidence="2 3" key="1">
    <citation type="submission" date="2017-03" db="EMBL/GenBank/DDBJ databases">
        <title>WGS assembly of Porphyra umbilicalis.</title>
        <authorList>
            <person name="Brawley S.H."/>
            <person name="Blouin N.A."/>
            <person name="Ficko-Blean E."/>
            <person name="Wheeler G.L."/>
            <person name="Lohr M."/>
            <person name="Goodson H.V."/>
            <person name="Jenkins J.W."/>
            <person name="Blaby-Haas C.E."/>
            <person name="Helliwell K.E."/>
            <person name="Chan C."/>
            <person name="Marriage T."/>
            <person name="Bhattacharya D."/>
            <person name="Klein A.S."/>
            <person name="Badis Y."/>
            <person name="Brodie J."/>
            <person name="Cao Y."/>
            <person name="Collen J."/>
            <person name="Dittami S.M."/>
            <person name="Gachon C.M."/>
            <person name="Green B.R."/>
            <person name="Karpowicz S."/>
            <person name="Kim J.W."/>
            <person name="Kudahl U."/>
            <person name="Lin S."/>
            <person name="Michel G."/>
            <person name="Mittag M."/>
            <person name="Olson B.J."/>
            <person name="Pangilinan J."/>
            <person name="Peng Y."/>
            <person name="Qiu H."/>
            <person name="Shu S."/>
            <person name="Singer J.T."/>
            <person name="Smith A.G."/>
            <person name="Sprecher B.N."/>
            <person name="Wagner V."/>
            <person name="Wang W."/>
            <person name="Wang Z.-Y."/>
            <person name="Yan J."/>
            <person name="Yarish C."/>
            <person name="Zoeuner-Riek S."/>
            <person name="Zhuang Y."/>
            <person name="Zou Y."/>
            <person name="Lindquist E.A."/>
            <person name="Grimwood J."/>
            <person name="Barry K."/>
            <person name="Rokhsar D.S."/>
            <person name="Schmutz J."/>
            <person name="Stiller J.W."/>
            <person name="Grossman A.R."/>
            <person name="Prochnik S.E."/>
        </authorList>
    </citation>
    <scope>NUCLEOTIDE SEQUENCE [LARGE SCALE GENOMIC DNA]</scope>
    <source>
        <strain evidence="2">4086291</strain>
    </source>
</reference>
<proteinExistence type="predicted"/>
<feature type="region of interest" description="Disordered" evidence="1">
    <location>
        <begin position="94"/>
        <end position="114"/>
    </location>
</feature>
<dbReference type="AlphaFoldDB" id="A0A1X6PBX4"/>
<name>A0A1X6PBX4_PORUM</name>
<evidence type="ECO:0000313" key="3">
    <source>
        <dbReference type="Proteomes" id="UP000218209"/>
    </source>
</evidence>
<keyword evidence="3" id="KW-1185">Reference proteome</keyword>
<gene>
    <name evidence="2" type="ORF">BU14_0111s0050</name>
</gene>
<sequence>MFVIPLAAADQGFDSCVHPHQRLGERLQTKWSEYSANFATVLRRFEASGNNDPETFGRFIDTELILHYMYILFRDNSMVMDLVSRELGDEDVEGDAAQGCTTKERKPRAAKRGREDDRLLEAIVGNYAAVAKSFEAQADSSTLAALSQTLYNLADAGAPAAMIEEVQSQMWAVLRSTKGRQGGSASDSVCSAPSTPQLRSSKSIFDSEE</sequence>
<dbReference type="EMBL" id="KV918814">
    <property type="protein sequence ID" value="OSX78381.1"/>
    <property type="molecule type" value="Genomic_DNA"/>
</dbReference>
<feature type="compositionally biased region" description="Polar residues" evidence="1">
    <location>
        <begin position="183"/>
        <end position="209"/>
    </location>
</feature>